<feature type="signal peptide" evidence="2">
    <location>
        <begin position="1"/>
        <end position="34"/>
    </location>
</feature>
<name>A0A6H5H7G1_9HEMI</name>
<feature type="chain" id="PRO_5026264161" description="Secreted protein" evidence="2">
    <location>
        <begin position="35"/>
        <end position="144"/>
    </location>
</feature>
<proteinExistence type="predicted"/>
<feature type="compositionally biased region" description="Basic residues" evidence="1">
    <location>
        <begin position="104"/>
        <end position="119"/>
    </location>
</feature>
<accession>A0A6H5H7G1</accession>
<evidence type="ECO:0000313" key="3">
    <source>
        <dbReference type="EMBL" id="CAB0013661.1"/>
    </source>
</evidence>
<protein>
    <recommendedName>
        <fullName evidence="5">Secreted protein</fullName>
    </recommendedName>
</protein>
<feature type="compositionally biased region" description="Low complexity" evidence="1">
    <location>
        <begin position="121"/>
        <end position="144"/>
    </location>
</feature>
<sequence>MKKNLTKISNMCNNRKSAALAGLLLVLVALPTRGCRNCNNKDVQERAAKWSRTLRVHEWCSLQWSLSQREETRHRNLLLPRRYKIRSSHLTIQAVCHQPQCRSNTRHPTSRKRRLHHRNPTMELTGTTSSMTSLNTTSSTWTRK</sequence>
<feature type="region of interest" description="Disordered" evidence="1">
    <location>
        <begin position="101"/>
        <end position="144"/>
    </location>
</feature>
<evidence type="ECO:0008006" key="5">
    <source>
        <dbReference type="Google" id="ProtNLM"/>
    </source>
</evidence>
<organism evidence="3 4">
    <name type="scientific">Nesidiocoris tenuis</name>
    <dbReference type="NCBI Taxonomy" id="355587"/>
    <lineage>
        <taxon>Eukaryota</taxon>
        <taxon>Metazoa</taxon>
        <taxon>Ecdysozoa</taxon>
        <taxon>Arthropoda</taxon>
        <taxon>Hexapoda</taxon>
        <taxon>Insecta</taxon>
        <taxon>Pterygota</taxon>
        <taxon>Neoptera</taxon>
        <taxon>Paraneoptera</taxon>
        <taxon>Hemiptera</taxon>
        <taxon>Heteroptera</taxon>
        <taxon>Panheteroptera</taxon>
        <taxon>Cimicomorpha</taxon>
        <taxon>Miridae</taxon>
        <taxon>Dicyphina</taxon>
        <taxon>Nesidiocoris</taxon>
    </lineage>
</organism>
<evidence type="ECO:0000313" key="4">
    <source>
        <dbReference type="Proteomes" id="UP000479000"/>
    </source>
</evidence>
<evidence type="ECO:0000256" key="2">
    <source>
        <dbReference type="SAM" id="SignalP"/>
    </source>
</evidence>
<reference evidence="3 4" key="1">
    <citation type="submission" date="2020-02" db="EMBL/GenBank/DDBJ databases">
        <authorList>
            <person name="Ferguson B K."/>
        </authorList>
    </citation>
    <scope>NUCLEOTIDE SEQUENCE [LARGE SCALE GENOMIC DNA]</scope>
</reference>
<dbReference type="Proteomes" id="UP000479000">
    <property type="component" value="Unassembled WGS sequence"/>
</dbReference>
<dbReference type="EMBL" id="CADCXU010026939">
    <property type="protein sequence ID" value="CAB0013661.1"/>
    <property type="molecule type" value="Genomic_DNA"/>
</dbReference>
<keyword evidence="4" id="KW-1185">Reference proteome</keyword>
<dbReference type="AlphaFoldDB" id="A0A6H5H7G1"/>
<keyword evidence="2" id="KW-0732">Signal</keyword>
<gene>
    <name evidence="3" type="ORF">NTEN_LOCUS18251</name>
</gene>
<evidence type="ECO:0000256" key="1">
    <source>
        <dbReference type="SAM" id="MobiDB-lite"/>
    </source>
</evidence>